<dbReference type="CDD" id="cd04301">
    <property type="entry name" value="NAT_SF"/>
    <property type="match status" value="1"/>
</dbReference>
<dbReference type="GO" id="GO:0016747">
    <property type="term" value="F:acyltransferase activity, transferring groups other than amino-acyl groups"/>
    <property type="evidence" value="ECO:0007669"/>
    <property type="project" value="InterPro"/>
</dbReference>
<dbReference type="PANTHER" id="PTHR43617:SF22">
    <property type="entry name" value="L-AMINO ACID N-ACETYLTRANSFERASE AAAT"/>
    <property type="match status" value="1"/>
</dbReference>
<dbReference type="InterPro" id="IPR050276">
    <property type="entry name" value="MshD_Acetyltransferase"/>
</dbReference>
<proteinExistence type="predicted"/>
<dbReference type="PANTHER" id="PTHR43617">
    <property type="entry name" value="L-AMINO ACID N-ACETYLTRANSFERASE"/>
    <property type="match status" value="1"/>
</dbReference>
<evidence type="ECO:0000259" key="1">
    <source>
        <dbReference type="PROSITE" id="PS51186"/>
    </source>
</evidence>
<dbReference type="Gene3D" id="3.40.630.30">
    <property type="match status" value="1"/>
</dbReference>
<gene>
    <name evidence="2" type="ORF">OIU83_21745</name>
</gene>
<feature type="domain" description="N-acetyltransferase" evidence="1">
    <location>
        <begin position="1"/>
        <end position="183"/>
    </location>
</feature>
<dbReference type="AlphaFoldDB" id="A0A9X3C6V5"/>
<protein>
    <submittedName>
        <fullName evidence="2">GNAT family N-acetyltransferase</fullName>
    </submittedName>
</protein>
<dbReference type="Proteomes" id="UP001151079">
    <property type="component" value="Unassembled WGS sequence"/>
</dbReference>
<organism evidence="2 3">
    <name type="scientific">Flavobacterium shii</name>
    <dbReference type="NCBI Taxonomy" id="2987687"/>
    <lineage>
        <taxon>Bacteria</taxon>
        <taxon>Pseudomonadati</taxon>
        <taxon>Bacteroidota</taxon>
        <taxon>Flavobacteriia</taxon>
        <taxon>Flavobacteriales</taxon>
        <taxon>Flavobacteriaceae</taxon>
        <taxon>Flavobacterium</taxon>
    </lineage>
</organism>
<reference evidence="2" key="1">
    <citation type="submission" date="2022-10" db="EMBL/GenBank/DDBJ databases">
        <title>Two novel species of Flavobacterium.</title>
        <authorList>
            <person name="Liu Q."/>
            <person name="Xin Y.-H."/>
        </authorList>
    </citation>
    <scope>NUCLEOTIDE SEQUENCE</scope>
    <source>
        <strain evidence="2">LS1R49</strain>
    </source>
</reference>
<dbReference type="InterPro" id="IPR000182">
    <property type="entry name" value="GNAT_dom"/>
</dbReference>
<dbReference type="PROSITE" id="PS51186">
    <property type="entry name" value="GNAT"/>
    <property type="match status" value="1"/>
</dbReference>
<dbReference type="InterPro" id="IPR016181">
    <property type="entry name" value="Acyl_CoA_acyltransferase"/>
</dbReference>
<evidence type="ECO:0000313" key="3">
    <source>
        <dbReference type="Proteomes" id="UP001151079"/>
    </source>
</evidence>
<evidence type="ECO:0000313" key="2">
    <source>
        <dbReference type="EMBL" id="MCV9930297.1"/>
    </source>
</evidence>
<comment type="caution">
    <text evidence="2">The sequence shown here is derived from an EMBL/GenBank/DDBJ whole genome shotgun (WGS) entry which is preliminary data.</text>
</comment>
<dbReference type="Pfam" id="PF00583">
    <property type="entry name" value="Acetyltransf_1"/>
    <property type="match status" value="1"/>
</dbReference>
<keyword evidence="3" id="KW-1185">Reference proteome</keyword>
<dbReference type="RefSeq" id="WP_264208373.1">
    <property type="nucleotide sequence ID" value="NZ_JAOZEW010000031.1"/>
</dbReference>
<dbReference type="EMBL" id="JAOZEW010000031">
    <property type="protein sequence ID" value="MCV9930297.1"/>
    <property type="molecule type" value="Genomic_DNA"/>
</dbReference>
<dbReference type="SUPFAM" id="SSF55729">
    <property type="entry name" value="Acyl-CoA N-acyltransferases (Nat)"/>
    <property type="match status" value="1"/>
</dbReference>
<name>A0A9X3C6V5_9FLAO</name>
<accession>A0A9X3C6V5</accession>
<sequence>MIIRKATIKDAEYIATYLLLAMEGIVYKFIKEENHAKAKDFLLYFIEKENNQYSYENCFVVEDDNEIVAAVNIYDGAELKLLREPIVQYVRTHFNKDFNPEDETQAGEYYIDTLGVSPKCQGKGIGSKILQFLIDEYANKKQYTLGLLVEEENPNAKKLYLKLGFKPVGNKTLAGKKMEHLQIKSIQ</sequence>